<dbReference type="EMBL" id="JARGYT010000052">
    <property type="protein sequence ID" value="MDZ5762464.1"/>
    <property type="molecule type" value="Genomic_DNA"/>
</dbReference>
<evidence type="ECO:0000256" key="1">
    <source>
        <dbReference type="SAM" id="Phobius"/>
    </source>
</evidence>
<evidence type="ECO:0000313" key="2">
    <source>
        <dbReference type="EMBL" id="MDZ5762464.1"/>
    </source>
</evidence>
<keyword evidence="1" id="KW-0472">Membrane</keyword>
<keyword evidence="3" id="KW-1185">Reference proteome</keyword>
<dbReference type="Pfam" id="PF04956">
    <property type="entry name" value="TrbC"/>
    <property type="match status" value="1"/>
</dbReference>
<feature type="transmembrane region" description="Helical" evidence="1">
    <location>
        <begin position="21"/>
        <end position="44"/>
    </location>
</feature>
<dbReference type="InterPro" id="IPR007039">
    <property type="entry name" value="TrbC/VirB2"/>
</dbReference>
<feature type="transmembrane region" description="Helical" evidence="1">
    <location>
        <begin position="64"/>
        <end position="87"/>
    </location>
</feature>
<accession>A0ABU5L8M2</accession>
<reference evidence="2 3" key="1">
    <citation type="submission" date="2023-02" db="EMBL/GenBank/DDBJ databases">
        <title>Host association and intracellularity evolved multiple times independently in the Rickettsiales.</title>
        <authorList>
            <person name="Castelli M."/>
            <person name="Nardi T."/>
            <person name="Gammuto L."/>
            <person name="Bellinzona G."/>
            <person name="Sabaneyeva E."/>
            <person name="Potekhin A."/>
            <person name="Serra V."/>
            <person name="Petroni G."/>
            <person name="Sassera D."/>
        </authorList>
    </citation>
    <scope>NUCLEOTIDE SEQUENCE [LARGE SCALE GENOMIC DNA]</scope>
    <source>
        <strain evidence="2 3">BOD18</strain>
    </source>
</reference>
<proteinExistence type="predicted"/>
<gene>
    <name evidence="2" type="ORF">Cyrtocomes_00848</name>
</gene>
<comment type="caution">
    <text evidence="2">The sequence shown here is derived from an EMBL/GenBank/DDBJ whole genome shotgun (WGS) entry which is preliminary data.</text>
</comment>
<name>A0ABU5L8M2_9RICK</name>
<keyword evidence="1" id="KW-1133">Transmembrane helix</keyword>
<protein>
    <submittedName>
        <fullName evidence="2">VirB2 family protein</fullName>
    </submittedName>
</protein>
<dbReference type="Proteomes" id="UP001293791">
    <property type="component" value="Unassembled WGS sequence"/>
</dbReference>
<organism evidence="2 3">
    <name type="scientific">Candidatus Cyrtobacter comes</name>
    <dbReference type="NCBI Taxonomy" id="675776"/>
    <lineage>
        <taxon>Bacteria</taxon>
        <taxon>Pseudomonadati</taxon>
        <taxon>Pseudomonadota</taxon>
        <taxon>Alphaproteobacteria</taxon>
        <taxon>Rickettsiales</taxon>
        <taxon>Candidatus Midichloriaceae</taxon>
        <taxon>Candidatus Cyrtobacter</taxon>
    </lineage>
</organism>
<evidence type="ECO:0000313" key="3">
    <source>
        <dbReference type="Proteomes" id="UP001293791"/>
    </source>
</evidence>
<keyword evidence="1" id="KW-0812">Transmembrane</keyword>
<sequence>MTCLCFLFSDMPSNRISVDDYIQLMTFFISTIVIMFFISHPAFAADMDLKNDGVSKTLCYAKKYLTSGPVRIIISIIIIFIAFLAFVGKVTITTFLTCSAGTASAFSSDTIIGYFIDGGKATFNLCDTITA</sequence>